<organism evidence="1">
    <name type="scientific">marine sediment metagenome</name>
    <dbReference type="NCBI Taxonomy" id="412755"/>
    <lineage>
        <taxon>unclassified sequences</taxon>
        <taxon>metagenomes</taxon>
        <taxon>ecological metagenomes</taxon>
    </lineage>
</organism>
<accession>A0A0F9D532</accession>
<dbReference type="AlphaFoldDB" id="A0A0F9D532"/>
<comment type="caution">
    <text evidence="1">The sequence shown here is derived from an EMBL/GenBank/DDBJ whole genome shotgun (WGS) entry which is preliminary data.</text>
</comment>
<protein>
    <submittedName>
        <fullName evidence="1">Uncharacterized protein</fullName>
    </submittedName>
</protein>
<proteinExistence type="predicted"/>
<name>A0A0F9D532_9ZZZZ</name>
<evidence type="ECO:0000313" key="1">
    <source>
        <dbReference type="EMBL" id="KKL56828.1"/>
    </source>
</evidence>
<sequence length="129" mass="15056">MAELPELKIVEHGWAWRISPKEGDKHCLWLDKAQANEIVRRCKAYEGLVTALEKLKQASIKFQCDHCDKWLVVTVQEIIGSDRQLEKALAEVKAKTQTEKEDERIEAAQKARTGNRKDLQEYLKLRRER</sequence>
<gene>
    <name evidence="1" type="ORF">LCGC14_2241480</name>
</gene>
<dbReference type="EMBL" id="LAZR01030362">
    <property type="protein sequence ID" value="KKL56828.1"/>
    <property type="molecule type" value="Genomic_DNA"/>
</dbReference>
<reference evidence="1" key="1">
    <citation type="journal article" date="2015" name="Nature">
        <title>Complex archaea that bridge the gap between prokaryotes and eukaryotes.</title>
        <authorList>
            <person name="Spang A."/>
            <person name="Saw J.H."/>
            <person name="Jorgensen S.L."/>
            <person name="Zaremba-Niedzwiedzka K."/>
            <person name="Martijn J."/>
            <person name="Lind A.E."/>
            <person name="van Eijk R."/>
            <person name="Schleper C."/>
            <person name="Guy L."/>
            <person name="Ettema T.J."/>
        </authorList>
    </citation>
    <scope>NUCLEOTIDE SEQUENCE</scope>
</reference>